<proteinExistence type="predicted"/>
<protein>
    <submittedName>
        <fullName evidence="1">Uncharacterized protein</fullName>
    </submittedName>
</protein>
<dbReference type="AlphaFoldDB" id="A0A809SFX1"/>
<dbReference type="PROSITE" id="PS51257">
    <property type="entry name" value="PROKAR_LIPOPROTEIN"/>
    <property type="match status" value="1"/>
</dbReference>
<name>A0A809SFX1_9PROT</name>
<dbReference type="KEGG" id="sniv:SFSGTM_01280"/>
<accession>A0A809SFX1</accession>
<evidence type="ECO:0000313" key="1">
    <source>
        <dbReference type="EMBL" id="BBO99419.1"/>
    </source>
</evidence>
<dbReference type="RefSeq" id="WP_162083475.1">
    <property type="nucleotide sequence ID" value="NZ_AP021881.1"/>
</dbReference>
<keyword evidence="2" id="KW-1185">Reference proteome</keyword>
<dbReference type="EMBL" id="AP021881">
    <property type="protein sequence ID" value="BBO99419.1"/>
    <property type="molecule type" value="Genomic_DNA"/>
</dbReference>
<reference evidence="2" key="1">
    <citation type="submission" date="2019-11" db="EMBL/GenBank/DDBJ databases">
        <title>Isolation and characterization of a novel species in the genus Sulfuriferula.</title>
        <authorList>
            <person name="Mochizuki J."/>
            <person name="Kojima H."/>
            <person name="Fukui M."/>
        </authorList>
    </citation>
    <scope>NUCLEOTIDE SEQUENCE [LARGE SCALE GENOMIC DNA]</scope>
    <source>
        <strain evidence="2">SGTM</strain>
    </source>
</reference>
<evidence type="ECO:0000313" key="2">
    <source>
        <dbReference type="Proteomes" id="UP000463939"/>
    </source>
</evidence>
<organism evidence="1 2">
    <name type="scientific">Sulfuriferula nivalis</name>
    <dbReference type="NCBI Taxonomy" id="2675298"/>
    <lineage>
        <taxon>Bacteria</taxon>
        <taxon>Pseudomonadati</taxon>
        <taxon>Pseudomonadota</taxon>
        <taxon>Betaproteobacteria</taxon>
        <taxon>Nitrosomonadales</taxon>
        <taxon>Sulfuricellaceae</taxon>
        <taxon>Sulfuriferula</taxon>
    </lineage>
</organism>
<dbReference type="Proteomes" id="UP000463939">
    <property type="component" value="Chromosome"/>
</dbReference>
<sequence length="181" mass="19048">MALPDRVQQIIISYAPFIHGVATACSQPALTHQLQPMLAQAEQQGWGKLVAALRLVIAGRRDSGIYAELDGDEQIIVEAILRGIQDPTTLPNPNQSADPNAAAPGLASMIDASAKGDVAALSALANMAEQMVKAGGDMAKLGGSMRRIINGERNIDLLSRGMSAKGRDLVAKLITELSKPN</sequence>
<gene>
    <name evidence="1" type="ORF">SFSGTM_01280</name>
</gene>